<evidence type="ECO:0000256" key="1">
    <source>
        <dbReference type="SAM" id="MobiDB-lite"/>
    </source>
</evidence>
<feature type="compositionally biased region" description="Polar residues" evidence="1">
    <location>
        <begin position="697"/>
        <end position="734"/>
    </location>
</feature>
<dbReference type="Proteomes" id="UP000756921">
    <property type="component" value="Unassembled WGS sequence"/>
</dbReference>
<keyword evidence="2" id="KW-1133">Transmembrane helix</keyword>
<keyword evidence="2" id="KW-0812">Transmembrane</keyword>
<dbReference type="EMBL" id="WJXW01000010">
    <property type="protein sequence ID" value="KAF9732571.1"/>
    <property type="molecule type" value="Genomic_DNA"/>
</dbReference>
<dbReference type="OrthoDB" id="9988102at2759"/>
<comment type="caution">
    <text evidence="3">The sequence shown here is derived from an EMBL/GenBank/DDBJ whole genome shotgun (WGS) entry which is preliminary data.</text>
</comment>
<feature type="region of interest" description="Disordered" evidence="1">
    <location>
        <begin position="124"/>
        <end position="147"/>
    </location>
</feature>
<feature type="region of interest" description="Disordered" evidence="1">
    <location>
        <begin position="670"/>
        <end position="734"/>
    </location>
</feature>
<feature type="compositionally biased region" description="Polar residues" evidence="1">
    <location>
        <begin position="478"/>
        <end position="489"/>
    </location>
</feature>
<gene>
    <name evidence="3" type="ORF">PMIN01_09429</name>
</gene>
<dbReference type="AlphaFoldDB" id="A0A9P6GCA9"/>
<evidence type="ECO:0000313" key="3">
    <source>
        <dbReference type="EMBL" id="KAF9732571.1"/>
    </source>
</evidence>
<feature type="compositionally biased region" description="Basic and acidic residues" evidence="1">
    <location>
        <begin position="441"/>
        <end position="450"/>
    </location>
</feature>
<feature type="compositionally biased region" description="Low complexity" evidence="1">
    <location>
        <begin position="674"/>
        <end position="690"/>
    </location>
</feature>
<protein>
    <submittedName>
        <fullName evidence="3">Uncharacterized protein</fullName>
    </submittedName>
</protein>
<name>A0A9P6GCA9_9PLEO</name>
<organism evidence="3 4">
    <name type="scientific">Paraphaeosphaeria minitans</name>
    <dbReference type="NCBI Taxonomy" id="565426"/>
    <lineage>
        <taxon>Eukaryota</taxon>
        <taxon>Fungi</taxon>
        <taxon>Dikarya</taxon>
        <taxon>Ascomycota</taxon>
        <taxon>Pezizomycotina</taxon>
        <taxon>Dothideomycetes</taxon>
        <taxon>Pleosporomycetidae</taxon>
        <taxon>Pleosporales</taxon>
        <taxon>Massarineae</taxon>
        <taxon>Didymosphaeriaceae</taxon>
        <taxon>Paraphaeosphaeria</taxon>
    </lineage>
</organism>
<keyword evidence="4" id="KW-1185">Reference proteome</keyword>
<accession>A0A9P6GCA9</accession>
<feature type="transmembrane region" description="Helical" evidence="2">
    <location>
        <begin position="931"/>
        <end position="954"/>
    </location>
</feature>
<keyword evidence="2" id="KW-0472">Membrane</keyword>
<feature type="region of interest" description="Disordered" evidence="1">
    <location>
        <begin position="408"/>
        <end position="533"/>
    </location>
</feature>
<proteinExistence type="predicted"/>
<sequence length="955" mass="104485">MAAFDSSEPPSLRHLCIVASMAPPVPRLHIATRSMPKDLANPPSHEDGCGTPLPQYEKTQSVPFTLTLQEEKDTPGQFQLVVNVDPQHQNHSSGKPLKASASKKLVASLQEAPSLGYDVSKLYKTQKSSPPSTPSTPQAESQGWSDLDAIPPEFLDKVAPDWKVTFSRSDSTASTQSRKLADIKARIKKSGKGFVIRLLKGTNADTNEVKEVQLGRDPVEQLPTLSELDSTVLPVELATDLTTNDAPGGVFEIGSSGEPGVERVTQPIIARAVSSIPQWLSQTSSEPGTALSVLEDNLSDAETLLPDVRSVIDRMEDHTDVEPVSNYSSVLPTRSSSVLSIVKTPTRGLTVVGPVRCVEKVNRVRAKGKTARIDLSRTGARKSFIGRSPQGSISEAFVSERLRNAAAAYPPTHTPHSDRSSLDEGSDDSSKKKRNPYKRRTQTDKQELANRKVRRQNSAPDAIPEAQSGTRLRLDTSLAPSRSADTSPATIRKASPRTKKSPTMVRSQAQELPSHARQTDLVEGSPEWSEVDPADAEGIREALEVAFGKVADDLESSPIQSKRIIPSINEPVNDGESGMYTLPPSLEIRSAPAAPKNRFSMFLGLAIGAVLEKVIEGVHHLRDSCGSEPAVPADHVRVRWTCSCGETLYDDFIERRPGAARWLEGYLNRPRAHTPSATHSRSSTSTSMSSIFDHGSRASTLATPSSTYGGPTPWGKNNSNSKYSPTRLKSNSPFSVSIGRPAEDSWLLTCANEGRFTPKIVHLDVNAQRIRSDKDLAIVLREHYKNINRRWMKWIRLRGLTTIEFVQFEIHRNRFADIRATPSMPPTSSSANKNSPSQHPYTFEAVDLIPPVGSHYLLHLFKHPEDYDGELITYLRAPKRRERLEFGMGWGINLVEGFLAQKVWAVIIAGFGVGSAVFAILWTIKKADVQGAFGVAGWLVTLATLVLGALQAWLE</sequence>
<feature type="region of interest" description="Disordered" evidence="1">
    <location>
        <begin position="36"/>
        <end position="57"/>
    </location>
</feature>
<evidence type="ECO:0000313" key="4">
    <source>
        <dbReference type="Proteomes" id="UP000756921"/>
    </source>
</evidence>
<reference evidence="3" key="1">
    <citation type="journal article" date="2020" name="Mol. Plant Microbe Interact.">
        <title>Genome Sequence of the Biocontrol Agent Coniothyrium minitans strain Conio (IMI 134523).</title>
        <authorList>
            <person name="Patel D."/>
            <person name="Shittu T.A."/>
            <person name="Baroncelli R."/>
            <person name="Muthumeenakshi S."/>
            <person name="Osborne T.H."/>
            <person name="Janganan T.K."/>
            <person name="Sreenivasaprasad S."/>
        </authorList>
    </citation>
    <scope>NUCLEOTIDE SEQUENCE</scope>
    <source>
        <strain evidence="3">Conio</strain>
    </source>
</reference>
<evidence type="ECO:0000256" key="2">
    <source>
        <dbReference type="SAM" id="Phobius"/>
    </source>
</evidence>
<feature type="compositionally biased region" description="Basic residues" evidence="1">
    <location>
        <begin position="431"/>
        <end position="440"/>
    </location>
</feature>
<feature type="transmembrane region" description="Helical" evidence="2">
    <location>
        <begin position="903"/>
        <end position="924"/>
    </location>
</feature>